<evidence type="ECO:0000256" key="7">
    <source>
        <dbReference type="SAM" id="SignalP"/>
    </source>
</evidence>
<dbReference type="KEGG" id="dtl:H8F01_10920"/>
<keyword evidence="9" id="KW-0675">Receptor</keyword>
<sequence>MNLLHMKKKLLASLITGTVIATAAVPTVAWSQTANATLRGKAPANAEVTAKNVATGAVRRSNADAQGSYALVGLPPGTYQVDAGAGTERTVTLTVASTASLDLTAAAPEAAATANAKNLGGVSVSATTLQEVKTPEVGATISLRQIDTIPQVSRNFLEFADTVPGMVFTVDPSGHTSLRGGAMNDSSVNVYIDGVGQKSYVVGGGVAGQNNSQGNPFPQLAIGEYKVITSNYKAEYDQLSSAAVTAQTKSGTNEFHGEAYYRYTDDSFRAKTPSEDAQGTKSSSEEKEYGFAVGGPIIQDKMHFFMAYEAKRFDTPVTVAPSADGAPGVPYLPTSVSSQMGPANLPFQEDLYFGKIDWEPTDRDRFEVSAQIRNETQLDGIGADQQNTTSAAYNIKNNSERYVARWQHSGQAYFNELIVGYEDAKYSPTAVNIGNGYVYTWERPIDDPTIIATGAASPQSTQNKSQRGPSIQDDFTFNDLEWHGDHVVKMGMKLKLVTLEASDASDINPQYYYNVTTDGTAATPYKAYFTKPVNGLGLTPSVSTKSRQFGTYIQDDWAVNDKLTLNLGLRWDYERTPSYTDFVTPANVVAALYSQDTNAGAPAGQTYAETLAKGGININDYISTGSNRSAYKGEWQPRLGFSYDWFGDEQHVIHGGAGRAYDRDLYDYLQLETTKSALPQYTIFFQDPATGTCHRESTPCYQWDPNLLSGLPALQALLGASSNAGTEVDLLNNKLKAPYSDQFSLGMSNQIGDWQTDATVVRVLSYDGFAFTLGNRYPNGAFFQHSNDNQQNSQPWGNGIPGFGALILGDNGISTRSTQVLLSASKPYDKASGWGATFAYTFTHAKQNRDINEHYSFDYGTIQEYPFITSNSAAKHRFVATGNMDGPWGTVLSAKLTLATPLPYNGAACYAGVTLPDGSSCVPTSATPEGSKFLVGGKIWGYRDIDLQATKDFDIGHGMTLYGRFDVLNVFNWHNYSDYVATFVPGNTMVSYNQTGNITFVPRTIKFELGLKF</sequence>
<gene>
    <name evidence="9" type="ORF">H8F01_10920</name>
</gene>
<dbReference type="InterPro" id="IPR039426">
    <property type="entry name" value="TonB-dep_rcpt-like"/>
</dbReference>
<organism evidence="9 10">
    <name type="scientific">Dyella telluris</name>
    <dbReference type="NCBI Taxonomy" id="2763498"/>
    <lineage>
        <taxon>Bacteria</taxon>
        <taxon>Pseudomonadati</taxon>
        <taxon>Pseudomonadota</taxon>
        <taxon>Gammaproteobacteria</taxon>
        <taxon>Lysobacterales</taxon>
        <taxon>Rhodanobacteraceae</taxon>
        <taxon>Dyella</taxon>
    </lineage>
</organism>
<dbReference type="AlphaFoldDB" id="A0A7G8Q9W5"/>
<keyword evidence="7" id="KW-0732">Signal</keyword>
<dbReference type="EMBL" id="CP060412">
    <property type="protein sequence ID" value="QNK03573.1"/>
    <property type="molecule type" value="Genomic_DNA"/>
</dbReference>
<keyword evidence="2" id="KW-0813">Transport</keyword>
<feature type="domain" description="TonB-dependent transporter Oar-like beta-barrel" evidence="8">
    <location>
        <begin position="340"/>
        <end position="890"/>
    </location>
</feature>
<dbReference type="GO" id="GO:0009279">
    <property type="term" value="C:cell outer membrane"/>
    <property type="evidence" value="ECO:0007669"/>
    <property type="project" value="UniProtKB-SubCell"/>
</dbReference>
<evidence type="ECO:0000313" key="9">
    <source>
        <dbReference type="EMBL" id="QNK03573.1"/>
    </source>
</evidence>
<dbReference type="SUPFAM" id="SSF49452">
    <property type="entry name" value="Starch-binding domain-like"/>
    <property type="match status" value="1"/>
</dbReference>
<feature type="chain" id="PRO_5028817238" evidence="7">
    <location>
        <begin position="24"/>
        <end position="1013"/>
    </location>
</feature>
<evidence type="ECO:0000256" key="3">
    <source>
        <dbReference type="ARBA" id="ARBA00022452"/>
    </source>
</evidence>
<proteinExistence type="predicted"/>
<evidence type="ECO:0000259" key="8">
    <source>
        <dbReference type="Pfam" id="PF25183"/>
    </source>
</evidence>
<evidence type="ECO:0000256" key="4">
    <source>
        <dbReference type="ARBA" id="ARBA00022692"/>
    </source>
</evidence>
<comment type="subcellular location">
    <subcellularLocation>
        <location evidence="1">Cell outer membrane</location>
        <topology evidence="1">Multi-pass membrane protein</topology>
    </subcellularLocation>
</comment>
<dbReference type="Pfam" id="PF25183">
    <property type="entry name" value="OMP_b-brl_4"/>
    <property type="match status" value="2"/>
</dbReference>
<dbReference type="Pfam" id="PF13620">
    <property type="entry name" value="CarboxypepD_reg"/>
    <property type="match status" value="1"/>
</dbReference>
<evidence type="ECO:0000256" key="6">
    <source>
        <dbReference type="ARBA" id="ARBA00023237"/>
    </source>
</evidence>
<reference evidence="9 10" key="1">
    <citation type="submission" date="2020-08" db="EMBL/GenBank/DDBJ databases">
        <title>Dyella sp. G9 isolated from forest soil.</title>
        <authorList>
            <person name="Fu J."/>
            <person name="Qiu L."/>
        </authorList>
    </citation>
    <scope>NUCLEOTIDE SEQUENCE [LARGE SCALE GENOMIC DNA]</scope>
    <source>
        <strain evidence="9 10">G9</strain>
    </source>
</reference>
<dbReference type="Gene3D" id="2.40.170.20">
    <property type="entry name" value="TonB-dependent receptor, beta-barrel domain"/>
    <property type="match status" value="1"/>
</dbReference>
<accession>A0A7G8Q9W5</accession>
<dbReference type="PANTHER" id="PTHR30069:SF46">
    <property type="entry name" value="OAR PROTEIN"/>
    <property type="match status" value="1"/>
</dbReference>
<protein>
    <submittedName>
        <fullName evidence="9">TonB-dependent receptor</fullName>
    </submittedName>
</protein>
<keyword evidence="5" id="KW-0472">Membrane</keyword>
<keyword evidence="3" id="KW-1134">Transmembrane beta strand</keyword>
<evidence type="ECO:0000256" key="2">
    <source>
        <dbReference type="ARBA" id="ARBA00022448"/>
    </source>
</evidence>
<keyword evidence="6" id="KW-0998">Cell outer membrane</keyword>
<keyword evidence="10" id="KW-1185">Reference proteome</keyword>
<dbReference type="InterPro" id="IPR036942">
    <property type="entry name" value="Beta-barrel_TonB_sf"/>
</dbReference>
<evidence type="ECO:0000256" key="1">
    <source>
        <dbReference type="ARBA" id="ARBA00004571"/>
    </source>
</evidence>
<keyword evidence="4" id="KW-0812">Transmembrane</keyword>
<dbReference type="InterPro" id="IPR057601">
    <property type="entry name" value="Oar-like_b-barrel"/>
</dbReference>
<dbReference type="SUPFAM" id="SSF56935">
    <property type="entry name" value="Porins"/>
    <property type="match status" value="1"/>
</dbReference>
<evidence type="ECO:0000256" key="5">
    <source>
        <dbReference type="ARBA" id="ARBA00023136"/>
    </source>
</evidence>
<feature type="domain" description="TonB-dependent transporter Oar-like beta-barrel" evidence="8">
    <location>
        <begin position="248"/>
        <end position="319"/>
    </location>
</feature>
<dbReference type="PANTHER" id="PTHR30069">
    <property type="entry name" value="TONB-DEPENDENT OUTER MEMBRANE RECEPTOR"/>
    <property type="match status" value="1"/>
</dbReference>
<dbReference type="Proteomes" id="UP000515873">
    <property type="component" value="Chromosome"/>
</dbReference>
<evidence type="ECO:0000313" key="10">
    <source>
        <dbReference type="Proteomes" id="UP000515873"/>
    </source>
</evidence>
<dbReference type="GO" id="GO:0044718">
    <property type="term" value="P:siderophore transmembrane transport"/>
    <property type="evidence" value="ECO:0007669"/>
    <property type="project" value="TreeGrafter"/>
</dbReference>
<name>A0A7G8Q9W5_9GAMM</name>
<dbReference type="RefSeq" id="WP_187059039.1">
    <property type="nucleotide sequence ID" value="NZ_CP060412.1"/>
</dbReference>
<dbReference type="GO" id="GO:0030246">
    <property type="term" value="F:carbohydrate binding"/>
    <property type="evidence" value="ECO:0007669"/>
    <property type="project" value="InterPro"/>
</dbReference>
<dbReference type="GO" id="GO:0015344">
    <property type="term" value="F:siderophore uptake transmembrane transporter activity"/>
    <property type="evidence" value="ECO:0007669"/>
    <property type="project" value="TreeGrafter"/>
</dbReference>
<dbReference type="InterPro" id="IPR013784">
    <property type="entry name" value="Carb-bd-like_fold"/>
</dbReference>
<feature type="signal peptide" evidence="7">
    <location>
        <begin position="1"/>
        <end position="23"/>
    </location>
</feature>